<comment type="caution">
    <text evidence="19">The sequence shown here is derived from an EMBL/GenBank/DDBJ whole genome shotgun (WGS) entry which is preliminary data.</text>
</comment>
<keyword evidence="9" id="KW-0863">Zinc-finger</keyword>
<accession>A0A9Q0M3T0</accession>
<dbReference type="SUPFAM" id="SSF57716">
    <property type="entry name" value="Glucocorticoid receptor-like (DNA-binding domain)"/>
    <property type="match status" value="1"/>
</dbReference>
<dbReference type="SUPFAM" id="SSF55060">
    <property type="entry name" value="GHMP Kinase, C-terminal domain"/>
    <property type="match status" value="1"/>
</dbReference>
<dbReference type="SUPFAM" id="SSF54211">
    <property type="entry name" value="Ribosomal protein S5 domain 2-like"/>
    <property type="match status" value="1"/>
</dbReference>
<keyword evidence="10" id="KW-0418">Kinase</keyword>
<dbReference type="GO" id="GO:0004496">
    <property type="term" value="F:mevalonate kinase activity"/>
    <property type="evidence" value="ECO:0007669"/>
    <property type="project" value="UniProtKB-EC"/>
</dbReference>
<evidence type="ECO:0000256" key="3">
    <source>
        <dbReference type="ARBA" id="ARBA00012103"/>
    </source>
</evidence>
<dbReference type="Gene3D" id="1.20.1050.80">
    <property type="entry name" value="VPS9 domain"/>
    <property type="match status" value="1"/>
</dbReference>
<evidence type="ECO:0000256" key="2">
    <source>
        <dbReference type="ARBA" id="ARBA00006495"/>
    </source>
</evidence>
<keyword evidence="12" id="KW-0067">ATP-binding</keyword>
<evidence type="ECO:0000256" key="10">
    <source>
        <dbReference type="ARBA" id="ARBA00022777"/>
    </source>
</evidence>
<dbReference type="SMART" id="SM00259">
    <property type="entry name" value="ZnF_A20"/>
    <property type="match status" value="1"/>
</dbReference>
<dbReference type="InterPro" id="IPR020568">
    <property type="entry name" value="Ribosomal_Su5_D2-typ_SF"/>
</dbReference>
<dbReference type="InterPro" id="IPR041545">
    <property type="entry name" value="DUF5601"/>
</dbReference>
<dbReference type="InterPro" id="IPR006204">
    <property type="entry name" value="GHMP_kinase_N_dom"/>
</dbReference>
<dbReference type="InterPro" id="IPR006205">
    <property type="entry name" value="Mev_gal_kin"/>
</dbReference>
<feature type="domain" description="A20-type" evidence="17">
    <location>
        <begin position="371"/>
        <end position="405"/>
    </location>
</feature>
<dbReference type="Pfam" id="PF02204">
    <property type="entry name" value="VPS9"/>
    <property type="match status" value="1"/>
</dbReference>
<dbReference type="PROSITE" id="PS00627">
    <property type="entry name" value="GHMP_KINASES_ATP"/>
    <property type="match status" value="1"/>
</dbReference>
<evidence type="ECO:0000256" key="8">
    <source>
        <dbReference type="ARBA" id="ARBA00022741"/>
    </source>
</evidence>
<protein>
    <recommendedName>
        <fullName evidence="3">mevalonate kinase</fullName>
        <ecNumber evidence="3">2.7.1.36</ecNumber>
    </recommendedName>
</protein>
<keyword evidence="5" id="KW-0444">Lipid biosynthesis</keyword>
<evidence type="ECO:0000256" key="15">
    <source>
        <dbReference type="ARBA" id="ARBA00029438"/>
    </source>
</evidence>
<keyword evidence="8" id="KW-0547">Nucleotide-binding</keyword>
<keyword evidence="4" id="KW-0963">Cytoplasm</keyword>
<evidence type="ECO:0000256" key="13">
    <source>
        <dbReference type="ARBA" id="ARBA00022842"/>
    </source>
</evidence>
<dbReference type="GO" id="GO:0005524">
    <property type="term" value="F:ATP binding"/>
    <property type="evidence" value="ECO:0007669"/>
    <property type="project" value="UniProtKB-KW"/>
</dbReference>
<evidence type="ECO:0000256" key="11">
    <source>
        <dbReference type="ARBA" id="ARBA00022833"/>
    </source>
</evidence>
<evidence type="ECO:0000256" key="7">
    <source>
        <dbReference type="ARBA" id="ARBA00022723"/>
    </source>
</evidence>
<dbReference type="InterPro" id="IPR002653">
    <property type="entry name" value="Znf_A20"/>
</dbReference>
<dbReference type="InterPro" id="IPR003123">
    <property type="entry name" value="VPS9"/>
</dbReference>
<dbReference type="EMBL" id="JAPWDV010000003">
    <property type="protein sequence ID" value="KAJ6216962.1"/>
    <property type="molecule type" value="Genomic_DNA"/>
</dbReference>
<dbReference type="GO" id="GO:0003677">
    <property type="term" value="F:DNA binding"/>
    <property type="evidence" value="ECO:0007669"/>
    <property type="project" value="InterPro"/>
</dbReference>
<dbReference type="GO" id="GO:0019287">
    <property type="term" value="P:isopentenyl diphosphate biosynthetic process, mevalonate pathway"/>
    <property type="evidence" value="ECO:0007669"/>
    <property type="project" value="TreeGrafter"/>
</dbReference>
<keyword evidence="6" id="KW-0808">Transferase</keyword>
<proteinExistence type="inferred from homology"/>
<dbReference type="Gene3D" id="3.30.230.10">
    <property type="match status" value="1"/>
</dbReference>
<dbReference type="Pfam" id="PF08544">
    <property type="entry name" value="GHMP_kinases_C"/>
    <property type="match status" value="1"/>
</dbReference>
<dbReference type="PANTHER" id="PTHR43290">
    <property type="entry name" value="MEVALONATE KINASE"/>
    <property type="match status" value="1"/>
</dbReference>
<evidence type="ECO:0000256" key="14">
    <source>
        <dbReference type="ARBA" id="ARBA00023098"/>
    </source>
</evidence>
<name>A0A9Q0M3T0_BLOTA</name>
<dbReference type="Gene3D" id="1.10.246.120">
    <property type="match status" value="1"/>
</dbReference>
<dbReference type="PRINTS" id="PR00959">
    <property type="entry name" value="MEVGALKINASE"/>
</dbReference>
<dbReference type="InterPro" id="IPR013750">
    <property type="entry name" value="GHMP_kinase_C_dom"/>
</dbReference>
<feature type="region of interest" description="Disordered" evidence="16">
    <location>
        <begin position="916"/>
        <end position="952"/>
    </location>
</feature>
<evidence type="ECO:0000259" key="18">
    <source>
        <dbReference type="PROSITE" id="PS51205"/>
    </source>
</evidence>
<dbReference type="AlphaFoldDB" id="A0A9Q0M3T0"/>
<evidence type="ECO:0000256" key="12">
    <source>
        <dbReference type="ARBA" id="ARBA00022840"/>
    </source>
</evidence>
<dbReference type="Gene3D" id="1.20.5.4770">
    <property type="match status" value="1"/>
</dbReference>
<dbReference type="GO" id="GO:0005829">
    <property type="term" value="C:cytosol"/>
    <property type="evidence" value="ECO:0007669"/>
    <property type="project" value="TreeGrafter"/>
</dbReference>
<gene>
    <name evidence="19" type="ORF">RDWZM_008119</name>
</gene>
<dbReference type="PANTHER" id="PTHR43290:SF2">
    <property type="entry name" value="MEVALONATE KINASE"/>
    <property type="match status" value="1"/>
</dbReference>
<dbReference type="SMART" id="SM00167">
    <property type="entry name" value="VPS9"/>
    <property type="match status" value="1"/>
</dbReference>
<reference evidence="19" key="1">
    <citation type="submission" date="2022-12" db="EMBL/GenBank/DDBJ databases">
        <title>Genome assemblies of Blomia tropicalis.</title>
        <authorList>
            <person name="Cui Y."/>
        </authorList>
    </citation>
    <scope>NUCLEOTIDE SEQUENCE</scope>
    <source>
        <tissue evidence="19">Adult mites</tissue>
    </source>
</reference>
<comment type="pathway">
    <text evidence="15">Isoprenoid biosynthesis; isopentenyl diphosphate biosynthesis via mevalonate pathway; isopentenyl diphosphate from (R)-mevalonate: step 1/3.</text>
</comment>
<dbReference type="SUPFAM" id="SSF109993">
    <property type="entry name" value="VPS9 domain"/>
    <property type="match status" value="1"/>
</dbReference>
<dbReference type="InterPro" id="IPR036554">
    <property type="entry name" value="GHMP_kinase_C_sf"/>
</dbReference>
<dbReference type="InterPro" id="IPR006203">
    <property type="entry name" value="GHMP_knse_ATP-bd_CS"/>
</dbReference>
<dbReference type="Pfam" id="PF01754">
    <property type="entry name" value="zf-A20"/>
    <property type="match status" value="1"/>
</dbReference>
<dbReference type="InterPro" id="IPR037191">
    <property type="entry name" value="VPS9_dom_sf"/>
</dbReference>
<feature type="domain" description="VPS9" evidence="18">
    <location>
        <begin position="618"/>
        <end position="761"/>
    </location>
</feature>
<dbReference type="Pfam" id="PF18151">
    <property type="entry name" value="DUF5601"/>
    <property type="match status" value="1"/>
</dbReference>
<dbReference type="EC" id="2.7.1.36" evidence="3"/>
<evidence type="ECO:0000256" key="6">
    <source>
        <dbReference type="ARBA" id="ARBA00022679"/>
    </source>
</evidence>
<sequence length="952" mass="107535">MELLAHSKCPGKLILSGEHATVYGKNAVAITVDLYTEVKVFSSKERMVELCLRNFNFETNWTLNDLQQIGRIVDKDGKFVYNEQLLSVVKMRLKIPEEPNAVHNSCLAFLLLYLSISDISEPNGQRESIRVEVSSKMPNGAGLGSSSSYIVSLAKALFVVFNKTIEKQNFNQWCYEIDKLFHGKPSGIDNSICTYGGAILFGSGQIIDSIDSADLVDLAHTPVILVNTNVPRNTKNMVEKCRLRLTAYPTVIGNILDSIGHLSQNLWERLKSKDLSSLSVLFDMNQNLLNCLNVGHKKIDQIVAISHKYGLSAKLTGAGGGGIVLIYLSSNFDHNENLIKELQLQGFNYNSSTMDDNECQLYRRMTVHIADKSALDCKNGCGFYGNREWDGYCSICYKQIRLGKLSSPSADTTMNKTLQPLSSSSVSLKNKISSDSLARAQSASSLSQPSSFLSNASGLLSFRKFEEKKRQQADKKSLKSIFKRASTFREYRSTSSHSSTSSNSDNNSWQFFSLEKPLMIGEEMLAKLFRDDIVPDINANINKCVDKINRMLQRHASIDELTECIHEFYAAMKNRFQTHPNYKEVQFEQLDQLIDQTENMLLDKLYGPLFARVQSEDEERDLQLQKMIRNLNWIMSNHLDLDINLRHPQVKDLLDKAITEIIELDSRHIPLEKLELVVKCSKTIIQMLQVNNNDAISADQFLPALVFVVIKANPPLLQSNIKFISRFSTPHRLMSGEAGYYFTNLCCATTFIEKICGKSLNMSESDFESYMNGEAQPPGYYKQTFLCDAFRILNTNYAMLSDTMDRNAQCESHIESLSKRLNRFIEQYETRSMSTIESSKNTIKQCLGYKIFEKDIDPSLLPSHFQAIYVQQRENRIQQQSAILIDIESSVRTDNVDVCSQLNSLELNANISEPTLPKQLDGTNIGETQPLDDDEIARKLPVPLSPQVVSQQ</sequence>
<keyword evidence="13" id="KW-0460">Magnesium</keyword>
<keyword evidence="11" id="KW-0862">Zinc</keyword>
<dbReference type="Pfam" id="PF00288">
    <property type="entry name" value="GHMP_kinases_N"/>
    <property type="match status" value="1"/>
</dbReference>
<evidence type="ECO:0000256" key="4">
    <source>
        <dbReference type="ARBA" id="ARBA00022490"/>
    </source>
</evidence>
<evidence type="ECO:0000259" key="17">
    <source>
        <dbReference type="PROSITE" id="PS51036"/>
    </source>
</evidence>
<keyword evidence="7" id="KW-0479">Metal-binding</keyword>
<dbReference type="Gene3D" id="3.30.70.890">
    <property type="entry name" value="GHMP kinase, C-terminal domain"/>
    <property type="match status" value="1"/>
</dbReference>
<comment type="similarity">
    <text evidence="2">Belongs to the GHMP kinase family. Mevalonate kinase subfamily.</text>
</comment>
<evidence type="ECO:0000256" key="5">
    <source>
        <dbReference type="ARBA" id="ARBA00022516"/>
    </source>
</evidence>
<keyword evidence="14" id="KW-0443">Lipid metabolism</keyword>
<evidence type="ECO:0000256" key="16">
    <source>
        <dbReference type="SAM" id="MobiDB-lite"/>
    </source>
</evidence>
<dbReference type="InterPro" id="IPR014721">
    <property type="entry name" value="Ribsml_uS5_D2-typ_fold_subgr"/>
</dbReference>
<dbReference type="Proteomes" id="UP001142055">
    <property type="component" value="Chromosome 3"/>
</dbReference>
<evidence type="ECO:0000256" key="9">
    <source>
        <dbReference type="ARBA" id="ARBA00022771"/>
    </source>
</evidence>
<comment type="subcellular location">
    <subcellularLocation>
        <location evidence="1">Cytoplasm</location>
    </subcellularLocation>
</comment>
<organism evidence="19 20">
    <name type="scientific">Blomia tropicalis</name>
    <name type="common">Mite</name>
    <dbReference type="NCBI Taxonomy" id="40697"/>
    <lineage>
        <taxon>Eukaryota</taxon>
        <taxon>Metazoa</taxon>
        <taxon>Ecdysozoa</taxon>
        <taxon>Arthropoda</taxon>
        <taxon>Chelicerata</taxon>
        <taxon>Arachnida</taxon>
        <taxon>Acari</taxon>
        <taxon>Acariformes</taxon>
        <taxon>Sarcoptiformes</taxon>
        <taxon>Astigmata</taxon>
        <taxon>Glycyphagoidea</taxon>
        <taxon>Echimyopodidae</taxon>
        <taxon>Blomia</taxon>
    </lineage>
</organism>
<dbReference type="PROSITE" id="PS51036">
    <property type="entry name" value="ZF_A20"/>
    <property type="match status" value="1"/>
</dbReference>
<dbReference type="GO" id="GO:0008270">
    <property type="term" value="F:zinc ion binding"/>
    <property type="evidence" value="ECO:0007669"/>
    <property type="project" value="UniProtKB-KW"/>
</dbReference>
<dbReference type="NCBIfam" id="TIGR00549">
    <property type="entry name" value="mevalon_kin"/>
    <property type="match status" value="1"/>
</dbReference>
<keyword evidence="20" id="KW-1185">Reference proteome</keyword>
<evidence type="ECO:0000313" key="19">
    <source>
        <dbReference type="EMBL" id="KAJ6216962.1"/>
    </source>
</evidence>
<evidence type="ECO:0000313" key="20">
    <source>
        <dbReference type="Proteomes" id="UP001142055"/>
    </source>
</evidence>
<dbReference type="PROSITE" id="PS51205">
    <property type="entry name" value="VPS9"/>
    <property type="match status" value="1"/>
</dbReference>
<evidence type="ECO:0000256" key="1">
    <source>
        <dbReference type="ARBA" id="ARBA00004496"/>
    </source>
</evidence>